<protein>
    <recommendedName>
        <fullName evidence="6">Organic solvent tolerance-like N-terminal domain-containing protein</fullName>
    </recommendedName>
</protein>
<evidence type="ECO:0000256" key="3">
    <source>
        <dbReference type="SAM" id="SignalP"/>
    </source>
</evidence>
<evidence type="ECO:0000256" key="2">
    <source>
        <dbReference type="SAM" id="MobiDB-lite"/>
    </source>
</evidence>
<keyword evidence="5" id="KW-1185">Reference proteome</keyword>
<feature type="compositionally biased region" description="Low complexity" evidence="2">
    <location>
        <begin position="135"/>
        <end position="161"/>
    </location>
</feature>
<dbReference type="EMBL" id="JABJWC010000047">
    <property type="protein sequence ID" value="NPC67575.1"/>
    <property type="molecule type" value="Genomic_DNA"/>
</dbReference>
<dbReference type="RefSeq" id="WP_172158567.1">
    <property type="nucleotide sequence ID" value="NZ_JABJWC010000047.1"/>
</dbReference>
<evidence type="ECO:0008006" key="6">
    <source>
        <dbReference type="Google" id="ProtNLM"/>
    </source>
</evidence>
<feature type="compositionally biased region" description="Gly residues" evidence="2">
    <location>
        <begin position="204"/>
        <end position="224"/>
    </location>
</feature>
<evidence type="ECO:0000313" key="4">
    <source>
        <dbReference type="EMBL" id="NPC67575.1"/>
    </source>
</evidence>
<organism evidence="4 5">
    <name type="scientific">Komagataeibacter melomenusus</name>
    <dbReference type="NCBI Taxonomy" id="2766578"/>
    <lineage>
        <taxon>Bacteria</taxon>
        <taxon>Pseudomonadati</taxon>
        <taxon>Pseudomonadota</taxon>
        <taxon>Alphaproteobacteria</taxon>
        <taxon>Acetobacterales</taxon>
        <taxon>Acetobacteraceae</taxon>
        <taxon>Komagataeibacter</taxon>
    </lineage>
</organism>
<comment type="caution">
    <text evidence="4">The sequence shown here is derived from an EMBL/GenBank/DDBJ whole genome shotgun (WGS) entry which is preliminary data.</text>
</comment>
<sequence length="453" mass="46519">MARLLPHLPLGGVLLGLVVAAPAMAQGLDMSHGQQINVTAAGGFDWDQNAQTVTAYDRAQAIRGDVTVRADKLIAFYRKKAATTPAPGQAQTAAGTNAAAGTQAAGRPPGPDAPLAAHLGVAPPPETRRPHIVDDTPAPAGATSTPAPASTPDATTATASDPDVDTNLATPSDVLPQDLPIPDRPDPIGAPSNGPASAAAGTAQGNGQGDAAGGGAAGDGGSSGGSSEVYRLEAIGHVHAFNLNDQAWGDHAVYDVDQAILVMTGEHLKMTAPQDILTARDVLEYHSHEHMSVARGNATMTTNDGRQIRADVLVGYDKPKPERSNKRKEWKQTHPNGKNPLPDDATTPEDAAADDKPSPGAGTMDHVDAFGHIIIRTRTETITGDRGVYVPDTGIARLVGNVHITRGENQVSGTSAIVNLHTDISTLTDNPGSRVSGLVIPNQAGKGGKAQGK</sequence>
<accession>A0ABX2AGY8</accession>
<dbReference type="Gene3D" id="2.60.450.10">
    <property type="entry name" value="Lipopolysaccharide (LPS) transport protein A like domain"/>
    <property type="match status" value="2"/>
</dbReference>
<name>A0ABX2AGY8_9PROT</name>
<evidence type="ECO:0000256" key="1">
    <source>
        <dbReference type="ARBA" id="ARBA00022729"/>
    </source>
</evidence>
<feature type="region of interest" description="Disordered" evidence="2">
    <location>
        <begin position="82"/>
        <end position="225"/>
    </location>
</feature>
<feature type="compositionally biased region" description="Low complexity" evidence="2">
    <location>
        <begin position="189"/>
        <end position="203"/>
    </location>
</feature>
<keyword evidence="1 3" id="KW-0732">Signal</keyword>
<feature type="chain" id="PRO_5045775412" description="Organic solvent tolerance-like N-terminal domain-containing protein" evidence="3">
    <location>
        <begin position="26"/>
        <end position="453"/>
    </location>
</feature>
<feature type="region of interest" description="Disordered" evidence="2">
    <location>
        <begin position="299"/>
        <end position="365"/>
    </location>
</feature>
<dbReference type="InterPro" id="IPR052037">
    <property type="entry name" value="LPS_export_LptA"/>
</dbReference>
<reference evidence="4 5" key="1">
    <citation type="journal article" date="2020" name="Microorganisms">
        <title>Description of Komagataeibacter melaceti sp. nov. and Komagataeibacter melomenusus sp. nov. Isolated from Apple Cider Vinegar.</title>
        <authorList>
            <person name="Maric L."/>
            <person name="Cleenwerck I."/>
            <person name="Accetto T."/>
            <person name="Vandamme P."/>
            <person name="Trcek J."/>
        </authorList>
    </citation>
    <scope>NUCLEOTIDE SEQUENCE [LARGE SCALE GENOMIC DNA]</scope>
    <source>
        <strain evidence="4 5">AV436</strain>
    </source>
</reference>
<dbReference type="Proteomes" id="UP000623090">
    <property type="component" value="Unassembled WGS sequence"/>
</dbReference>
<feature type="signal peptide" evidence="3">
    <location>
        <begin position="1"/>
        <end position="25"/>
    </location>
</feature>
<evidence type="ECO:0000313" key="5">
    <source>
        <dbReference type="Proteomes" id="UP000623090"/>
    </source>
</evidence>
<dbReference type="PANTHER" id="PTHR36504">
    <property type="entry name" value="LIPOPOLYSACCHARIDE EXPORT SYSTEM PROTEIN LPTA"/>
    <property type="match status" value="1"/>
</dbReference>
<proteinExistence type="predicted"/>
<dbReference type="PANTHER" id="PTHR36504:SF1">
    <property type="entry name" value="LIPOPOLYSACCHARIDE EXPORT SYSTEM PROTEIN LPTA"/>
    <property type="match status" value="1"/>
</dbReference>
<gene>
    <name evidence="4" type="ORF">HNW77_14520</name>
</gene>
<feature type="compositionally biased region" description="Low complexity" evidence="2">
    <location>
        <begin position="82"/>
        <end position="107"/>
    </location>
</feature>